<evidence type="ECO:0000313" key="1">
    <source>
        <dbReference type="EMBL" id="MBA0086030.1"/>
    </source>
</evidence>
<proteinExistence type="predicted"/>
<dbReference type="InterPro" id="IPR021295">
    <property type="entry name" value="DUF2867"/>
</dbReference>
<dbReference type="Pfam" id="PF11066">
    <property type="entry name" value="DUF2867"/>
    <property type="match status" value="1"/>
</dbReference>
<accession>A0A7V8NRC2</accession>
<keyword evidence="2" id="KW-1185">Reference proteome</keyword>
<organism evidence="1 2">
    <name type="scientific">Candidatus Acidiferrum panamense</name>
    <dbReference type="NCBI Taxonomy" id="2741543"/>
    <lineage>
        <taxon>Bacteria</taxon>
        <taxon>Pseudomonadati</taxon>
        <taxon>Acidobacteriota</taxon>
        <taxon>Terriglobia</taxon>
        <taxon>Candidatus Acidiferrales</taxon>
        <taxon>Candidatus Acidiferrum</taxon>
    </lineage>
</organism>
<evidence type="ECO:0000313" key="2">
    <source>
        <dbReference type="Proteomes" id="UP000567293"/>
    </source>
</evidence>
<comment type="caution">
    <text evidence="1">The sequence shown here is derived from an EMBL/GenBank/DDBJ whole genome shotgun (WGS) entry which is preliminary data.</text>
</comment>
<reference evidence="1" key="1">
    <citation type="submission" date="2020-06" db="EMBL/GenBank/DDBJ databases">
        <title>Legume-microbial interactions unlock mineral nutrients during tropical forest succession.</title>
        <authorList>
            <person name="Epihov D.Z."/>
        </authorList>
    </citation>
    <scope>NUCLEOTIDE SEQUENCE [LARGE SCALE GENOMIC DNA]</scope>
    <source>
        <strain evidence="1">Pan2503</strain>
    </source>
</reference>
<dbReference type="AlphaFoldDB" id="A0A7V8NRC2"/>
<protein>
    <submittedName>
        <fullName evidence="1">DUF2867 domain-containing protein</fullName>
    </submittedName>
</protein>
<gene>
    <name evidence="1" type="ORF">HRJ53_13610</name>
</gene>
<name>A0A7V8NRC2_9BACT</name>
<dbReference type="Proteomes" id="UP000567293">
    <property type="component" value="Unassembled WGS sequence"/>
</dbReference>
<dbReference type="EMBL" id="JACDQQ010001319">
    <property type="protein sequence ID" value="MBA0086030.1"/>
    <property type="molecule type" value="Genomic_DNA"/>
</dbReference>
<sequence>MPQVSKREFERVPLRVHDFLAGVALHDVWAVDLPRWRAGVTLDEFLRAASNHPFTPSTVVRMLINIRLSIGRLFGLDGEPAASTRESFATRLTAADHSRSLVPPGTKEGLFRVVYRFENEQLLEVINRTAHAAALSALVETARAYRFYFGVYVRSVGRFTPLYMALIDPFRKLVVYPSLLRSIRANWNQHFGSA</sequence>